<dbReference type="Proteomes" id="UP000078543">
    <property type="component" value="Unassembled WGS sequence"/>
</dbReference>
<dbReference type="OrthoDB" id="9813686at2"/>
<dbReference type="STRING" id="1437059.A6A05_09000"/>
<protein>
    <submittedName>
        <fullName evidence="1">Uncharacterized protein</fullName>
    </submittedName>
</protein>
<keyword evidence="2" id="KW-1185">Reference proteome</keyword>
<proteinExistence type="predicted"/>
<reference evidence="1 2" key="1">
    <citation type="submission" date="2016-04" db="EMBL/GenBank/DDBJ databases">
        <title>Draft genome sequence of freshwater magnetotactic bacteria Magnetospirillum marisnigri SP-1 and Magnetospirillum moscoviense BB-1.</title>
        <authorList>
            <person name="Koziaeva V."/>
            <person name="Dziuba M.V."/>
            <person name="Ivanov T.M."/>
            <person name="Kuznetsov B."/>
            <person name="Grouzdev D.S."/>
        </authorList>
    </citation>
    <scope>NUCLEOTIDE SEQUENCE [LARGE SCALE GENOMIC DNA]</scope>
    <source>
        <strain evidence="1 2">BB-1</strain>
    </source>
</reference>
<sequence>MAHIDSTNASLALSAARTIRYTFFTAGQPDIAITLRFDAKTHRLELPPDAPKPEWARLSCNKCPNCQLAETEQWCPAALGLATILPDFAGRVSHERSVVEVGTANRTVVTKTTLQQGLASLMGLICATSGCPQTKFLRPMARFHLPFADEQETLFRSFATWLLAEHVRNHLAGIDAKASLEGLKHRYEEMSVVNSSLAERLRTVATRDAVLNAVIILDLFAQIAPANIDGDFEDILTALEVED</sequence>
<dbReference type="Pfam" id="PF21842">
    <property type="entry name" value="DUF6901"/>
    <property type="match status" value="1"/>
</dbReference>
<evidence type="ECO:0000313" key="1">
    <source>
        <dbReference type="EMBL" id="OAN54206.1"/>
    </source>
</evidence>
<accession>A0A178MXI6</accession>
<evidence type="ECO:0000313" key="2">
    <source>
        <dbReference type="Proteomes" id="UP000078543"/>
    </source>
</evidence>
<organism evidence="1 2">
    <name type="scientific">Magnetospirillum moscoviense</name>
    <dbReference type="NCBI Taxonomy" id="1437059"/>
    <lineage>
        <taxon>Bacteria</taxon>
        <taxon>Pseudomonadati</taxon>
        <taxon>Pseudomonadota</taxon>
        <taxon>Alphaproteobacteria</taxon>
        <taxon>Rhodospirillales</taxon>
        <taxon>Rhodospirillaceae</taxon>
        <taxon>Magnetospirillum</taxon>
    </lineage>
</organism>
<dbReference type="InterPro" id="IPR054196">
    <property type="entry name" value="DUF6901"/>
</dbReference>
<dbReference type="RefSeq" id="WP_068498617.1">
    <property type="nucleotide sequence ID" value="NZ_LWQU01000122.1"/>
</dbReference>
<name>A0A178MXI6_9PROT</name>
<dbReference type="AlphaFoldDB" id="A0A178MXI6"/>
<gene>
    <name evidence="1" type="ORF">A6A05_09000</name>
</gene>
<dbReference type="EMBL" id="LWQU01000122">
    <property type="protein sequence ID" value="OAN54206.1"/>
    <property type="molecule type" value="Genomic_DNA"/>
</dbReference>
<comment type="caution">
    <text evidence="1">The sequence shown here is derived from an EMBL/GenBank/DDBJ whole genome shotgun (WGS) entry which is preliminary data.</text>
</comment>